<evidence type="ECO:0000256" key="1">
    <source>
        <dbReference type="ARBA" id="ARBA00006525"/>
    </source>
</evidence>
<dbReference type="Gene3D" id="3.40.50.450">
    <property type="match status" value="1"/>
</dbReference>
<proteinExistence type="inferred from homology"/>
<dbReference type="GO" id="GO:0009294">
    <property type="term" value="P:DNA-mediated transformation"/>
    <property type="evidence" value="ECO:0007669"/>
    <property type="project" value="InterPro"/>
</dbReference>
<dbReference type="PANTHER" id="PTHR43022">
    <property type="entry name" value="PROTEIN SMF"/>
    <property type="match status" value="1"/>
</dbReference>
<dbReference type="NCBIfam" id="TIGR00732">
    <property type="entry name" value="dprA"/>
    <property type="match status" value="1"/>
</dbReference>
<evidence type="ECO:0000313" key="4">
    <source>
        <dbReference type="EMBL" id="AEB11307.1"/>
    </source>
</evidence>
<dbReference type="InterPro" id="IPR036388">
    <property type="entry name" value="WH-like_DNA-bd_sf"/>
</dbReference>
<dbReference type="InterPro" id="IPR003488">
    <property type="entry name" value="DprA"/>
</dbReference>
<dbReference type="SUPFAM" id="SSF102405">
    <property type="entry name" value="MCP/YpsA-like"/>
    <property type="match status" value="1"/>
</dbReference>
<evidence type="ECO:0000259" key="2">
    <source>
        <dbReference type="Pfam" id="PF02481"/>
    </source>
</evidence>
<dbReference type="EMBL" id="CP002630">
    <property type="protein sequence ID" value="AEB11307.1"/>
    <property type="molecule type" value="Genomic_DNA"/>
</dbReference>
<keyword evidence="5" id="KW-1185">Reference proteome</keyword>
<protein>
    <submittedName>
        <fullName evidence="4">DNA protecting protein DprA</fullName>
    </submittedName>
</protein>
<sequence>MRAFQEGAASPERVRAVLGPRIAAAYAETLADGVAERARAQAAAHGARILGLWEADYPEALRHLTDPPLVLYVRGALPPYEQSVAIVGTRRASPWAKAWTRRTARALAEAGVAVISGLARGIDTEAHAGALEGGGLTVGVLGSGLDRIYPRENQALAERVTLVSELPFGEPPRPEYFPRRNRVVAALARAVLVVEAPPKSGALITAALALELGREVLAVPGRPTDPGAAGPNRLIQEGAGLVTNAAEVLEALNLAPTPALRPELTEAEARLYAALRAAGEALPDELAEELQLTAGEVLAGLAALELKGLAQALPGGRYAAV</sequence>
<dbReference type="STRING" id="869210.Marky_0556"/>
<dbReference type="PANTHER" id="PTHR43022:SF1">
    <property type="entry name" value="PROTEIN SMF"/>
    <property type="match status" value="1"/>
</dbReference>
<accession>F2NNT3</accession>
<dbReference type="HOGENOM" id="CLU_029601_1_0_0"/>
<dbReference type="Pfam" id="PF02481">
    <property type="entry name" value="DNA_processg_A"/>
    <property type="match status" value="1"/>
</dbReference>
<dbReference type="eggNOG" id="COG0758">
    <property type="taxonomic scope" value="Bacteria"/>
</dbReference>
<gene>
    <name evidence="4" type="ordered locus">Marky_0556</name>
</gene>
<evidence type="ECO:0000259" key="3">
    <source>
        <dbReference type="Pfam" id="PF17782"/>
    </source>
</evidence>
<dbReference type="AlphaFoldDB" id="F2NNT3"/>
<dbReference type="InterPro" id="IPR057666">
    <property type="entry name" value="DrpA_SLOG"/>
</dbReference>
<dbReference type="Gene3D" id="1.10.10.10">
    <property type="entry name" value="Winged helix-like DNA-binding domain superfamily/Winged helix DNA-binding domain"/>
    <property type="match status" value="1"/>
</dbReference>
<dbReference type="Proteomes" id="UP000007030">
    <property type="component" value="Chromosome"/>
</dbReference>
<name>F2NNT3_MARHT</name>
<evidence type="ECO:0000313" key="5">
    <source>
        <dbReference type="Proteomes" id="UP000007030"/>
    </source>
</evidence>
<organism evidence="4 5">
    <name type="scientific">Marinithermus hydrothermalis (strain DSM 14884 / JCM 11576 / T1)</name>
    <dbReference type="NCBI Taxonomy" id="869210"/>
    <lineage>
        <taxon>Bacteria</taxon>
        <taxon>Thermotogati</taxon>
        <taxon>Deinococcota</taxon>
        <taxon>Deinococci</taxon>
        <taxon>Thermales</taxon>
        <taxon>Thermaceae</taxon>
        <taxon>Marinithermus</taxon>
    </lineage>
</organism>
<feature type="domain" description="DprA winged helix" evidence="3">
    <location>
        <begin position="256"/>
        <end position="316"/>
    </location>
</feature>
<reference evidence="4 5" key="1">
    <citation type="journal article" date="2012" name="Stand. Genomic Sci.">
        <title>Complete genome sequence of the aerobic, heterotroph Marinithermus hydrothermalis type strain (T1(T)) from a deep-sea hydrothermal vent chimney.</title>
        <authorList>
            <person name="Copeland A."/>
            <person name="Gu W."/>
            <person name="Yasawong M."/>
            <person name="Lapidus A."/>
            <person name="Lucas S."/>
            <person name="Deshpande S."/>
            <person name="Pagani I."/>
            <person name="Tapia R."/>
            <person name="Cheng J.F."/>
            <person name="Goodwin L.A."/>
            <person name="Pitluck S."/>
            <person name="Liolios K."/>
            <person name="Ivanova N."/>
            <person name="Mavromatis K."/>
            <person name="Mikhailova N."/>
            <person name="Pati A."/>
            <person name="Chen A."/>
            <person name="Palaniappan K."/>
            <person name="Land M."/>
            <person name="Pan C."/>
            <person name="Brambilla E.M."/>
            <person name="Rohde M."/>
            <person name="Tindall B.J."/>
            <person name="Sikorski J."/>
            <person name="Goker M."/>
            <person name="Detter J.C."/>
            <person name="Bristow J."/>
            <person name="Eisen J.A."/>
            <person name="Markowitz V."/>
            <person name="Hugenholtz P."/>
            <person name="Kyrpides N.C."/>
            <person name="Klenk H.P."/>
            <person name="Woyke T."/>
        </authorList>
    </citation>
    <scope>NUCLEOTIDE SEQUENCE [LARGE SCALE GENOMIC DNA]</scope>
    <source>
        <strain evidence="5">DSM 14884 / JCM 11576 / T1</strain>
    </source>
</reference>
<dbReference type="KEGG" id="mhd:Marky_0556"/>
<comment type="similarity">
    <text evidence="1">Belongs to the DprA/Smf family.</text>
</comment>
<dbReference type="InterPro" id="IPR041614">
    <property type="entry name" value="DprA_WH"/>
</dbReference>
<dbReference type="Pfam" id="PF17782">
    <property type="entry name" value="WHD_DprA"/>
    <property type="match status" value="1"/>
</dbReference>
<feature type="domain" description="Smf/DprA SLOG" evidence="2">
    <location>
        <begin position="49"/>
        <end position="252"/>
    </location>
</feature>